<dbReference type="CDD" id="cd08276">
    <property type="entry name" value="MDR7"/>
    <property type="match status" value="1"/>
</dbReference>
<dbReference type="Gene3D" id="3.90.180.10">
    <property type="entry name" value="Medium-chain alcohol dehydrogenases, catalytic domain"/>
    <property type="match status" value="1"/>
</dbReference>
<dbReference type="GeneID" id="86847411"/>
<dbReference type="RefSeq" id="WP_007699878.1">
    <property type="nucleotide sequence ID" value="NZ_BAYX01000009.1"/>
</dbReference>
<dbReference type="AlphaFoldDB" id="A0AA87Q3H9"/>
<dbReference type="Pfam" id="PF00107">
    <property type="entry name" value="ADH_zinc_N"/>
    <property type="match status" value="1"/>
</dbReference>
<dbReference type="PANTHER" id="PTHR45033:SF2">
    <property type="entry name" value="ZINC-TYPE ALCOHOL DEHYDROGENASE-LIKE PROTEIN C1773.06C"/>
    <property type="match status" value="1"/>
</dbReference>
<dbReference type="InterPro" id="IPR036291">
    <property type="entry name" value="NAD(P)-bd_dom_sf"/>
</dbReference>
<dbReference type="InterPro" id="IPR013154">
    <property type="entry name" value="ADH-like_N"/>
</dbReference>
<sequence length="341" mass="36538">MTKTMRRWTLDTFGVNAPFSLTETDVPSPARGEVLVRTKAVSLNYRDKLMRESGMGLPVQFPFVPASDMAGIVEAVGEGVTRFAPGDRVISTFHPGWIDDKPPGNARNPPYQSLGGFYPGVLAEYVAFPEDWFVAAPTSIDDSEASTLPCAGLTAWFALVERGKIKPGDTVLVQGTGGVSMFGLQIAAAQGADVFVTSSGPEKLARAKALGARHGIDRNAEDWVEAVYRLTNDRGIDHIFEIAGGPHLGQSLKAVAVHGRISVIGVLEGFDLSGPAGPVLLKSPVIQGISVGHRRALEDFVRAVDRIGLKPVIDHRYTFSEVPAAFDHLDHGAFGKIVIEL</sequence>
<dbReference type="PANTHER" id="PTHR45033">
    <property type="match status" value="1"/>
</dbReference>
<dbReference type="InterPro" id="IPR020843">
    <property type="entry name" value="ER"/>
</dbReference>
<dbReference type="EMBL" id="BAYX01000009">
    <property type="protein sequence ID" value="GAJ94876.1"/>
    <property type="molecule type" value="Genomic_DNA"/>
</dbReference>
<comment type="caution">
    <text evidence="2">The sequence shown here is derived from an EMBL/GenBank/DDBJ whole genome shotgun (WGS) entry which is preliminary data.</text>
</comment>
<organism evidence="2 3">
    <name type="scientific">Rhizobium rhizogenes NBRC 13257</name>
    <dbReference type="NCBI Taxonomy" id="1220581"/>
    <lineage>
        <taxon>Bacteria</taxon>
        <taxon>Pseudomonadati</taxon>
        <taxon>Pseudomonadota</taxon>
        <taxon>Alphaproteobacteria</taxon>
        <taxon>Hyphomicrobiales</taxon>
        <taxon>Rhizobiaceae</taxon>
        <taxon>Rhizobium/Agrobacterium group</taxon>
        <taxon>Rhizobium</taxon>
    </lineage>
</organism>
<proteinExistence type="predicted"/>
<dbReference type="SMART" id="SM00829">
    <property type="entry name" value="PKS_ER"/>
    <property type="match status" value="1"/>
</dbReference>
<dbReference type="GO" id="GO:0016491">
    <property type="term" value="F:oxidoreductase activity"/>
    <property type="evidence" value="ECO:0007669"/>
    <property type="project" value="InterPro"/>
</dbReference>
<gene>
    <name evidence="2" type="ORF">RRH01S_09_01910</name>
</gene>
<accession>A0AA87Q3H9</accession>
<dbReference type="InterPro" id="IPR011032">
    <property type="entry name" value="GroES-like_sf"/>
</dbReference>
<dbReference type="Gene3D" id="3.40.50.720">
    <property type="entry name" value="NAD(P)-binding Rossmann-like Domain"/>
    <property type="match status" value="1"/>
</dbReference>
<name>A0AA87Q3H9_RHIRH</name>
<feature type="domain" description="Enoyl reductase (ER)" evidence="1">
    <location>
        <begin position="14"/>
        <end position="339"/>
    </location>
</feature>
<protein>
    <submittedName>
        <fullName evidence="2">Oxidoreductase</fullName>
    </submittedName>
</protein>
<dbReference type="Pfam" id="PF08240">
    <property type="entry name" value="ADH_N"/>
    <property type="match status" value="1"/>
</dbReference>
<evidence type="ECO:0000259" key="1">
    <source>
        <dbReference type="SMART" id="SM00829"/>
    </source>
</evidence>
<reference evidence="2 3" key="1">
    <citation type="submission" date="2014-05" db="EMBL/GenBank/DDBJ databases">
        <title>Whole genome shotgun sequence of Rhizobium rhizogenes NBRC 13257.</title>
        <authorList>
            <person name="Katano-Makiyama Y."/>
            <person name="Hosoyama A."/>
            <person name="Hashimoto M."/>
            <person name="Hosoyama Y."/>
            <person name="Noguchi M."/>
            <person name="Tsuchikane K."/>
            <person name="Kimura A."/>
            <person name="Ohji S."/>
            <person name="Ichikawa N."/>
            <person name="Yamazoe A."/>
            <person name="Fujita N."/>
        </authorList>
    </citation>
    <scope>NUCLEOTIDE SEQUENCE [LARGE SCALE GENOMIC DNA]</scope>
    <source>
        <strain evidence="2 3">NBRC 13257</strain>
    </source>
</reference>
<dbReference type="SUPFAM" id="SSF51735">
    <property type="entry name" value="NAD(P)-binding Rossmann-fold domains"/>
    <property type="match status" value="1"/>
</dbReference>
<dbReference type="Proteomes" id="UP000026941">
    <property type="component" value="Unassembled WGS sequence"/>
</dbReference>
<evidence type="ECO:0000313" key="3">
    <source>
        <dbReference type="Proteomes" id="UP000026941"/>
    </source>
</evidence>
<evidence type="ECO:0000313" key="2">
    <source>
        <dbReference type="EMBL" id="GAJ94876.1"/>
    </source>
</evidence>
<dbReference type="SUPFAM" id="SSF50129">
    <property type="entry name" value="GroES-like"/>
    <property type="match status" value="1"/>
</dbReference>
<dbReference type="InterPro" id="IPR052711">
    <property type="entry name" value="Zinc_ADH-like"/>
</dbReference>
<dbReference type="InterPro" id="IPR013149">
    <property type="entry name" value="ADH-like_C"/>
</dbReference>